<comment type="subcellular location">
    <subcellularLocation>
        <location evidence="2 10">Secreted</location>
    </subcellularLocation>
</comment>
<keyword evidence="4 10" id="KW-0217">Developmental protein</keyword>
<evidence type="ECO:0000256" key="2">
    <source>
        <dbReference type="ARBA" id="ARBA00004613"/>
    </source>
</evidence>
<comment type="function">
    <text evidence="1 10">Promotes plant cell differentiation, organogenesis and somatic embryogenesis as well as cell proliferation.</text>
</comment>
<dbReference type="InterPro" id="IPR009438">
    <property type="entry name" value="Phytosulfokine"/>
</dbReference>
<evidence type="ECO:0000313" key="12">
    <source>
        <dbReference type="Proteomes" id="UP000623129"/>
    </source>
</evidence>
<feature type="chain" id="PRO_5033091420" description="Phytosulfokine" evidence="10">
    <location>
        <begin position="24"/>
        <end position="79"/>
    </location>
</feature>
<dbReference type="EMBL" id="SWLB01000022">
    <property type="protein sequence ID" value="KAF3323938.1"/>
    <property type="molecule type" value="Genomic_DNA"/>
</dbReference>
<evidence type="ECO:0000256" key="7">
    <source>
        <dbReference type="ARBA" id="ARBA00022729"/>
    </source>
</evidence>
<feature type="signal peptide" evidence="10">
    <location>
        <begin position="1"/>
        <end position="23"/>
    </location>
</feature>
<evidence type="ECO:0000256" key="6">
    <source>
        <dbReference type="ARBA" id="ARBA00022641"/>
    </source>
</evidence>
<accession>A0A833VIH2</accession>
<keyword evidence="9 10" id="KW-0339">Growth factor</keyword>
<reference evidence="11" key="1">
    <citation type="submission" date="2020-01" db="EMBL/GenBank/DDBJ databases">
        <title>Genome sequence of Kobresia littledalei, the first chromosome-level genome in the family Cyperaceae.</title>
        <authorList>
            <person name="Qu G."/>
        </authorList>
    </citation>
    <scope>NUCLEOTIDE SEQUENCE</scope>
    <source>
        <strain evidence="11">C.B.Clarke</strain>
        <tissue evidence="11">Leaf</tissue>
    </source>
</reference>
<protein>
    <recommendedName>
        <fullName evidence="10">Phytosulfokine</fullName>
    </recommendedName>
    <component>
        <recommendedName>
            <fullName evidence="10">Phytosulfokine-alpha</fullName>
            <shortName evidence="10">PSK-alpha</shortName>
            <shortName evidence="10">Phytosulfokine-a</shortName>
        </recommendedName>
    </component>
    <component>
        <recommendedName>
            <fullName evidence="10">Phytosulfokine-beta</fullName>
            <shortName evidence="10">PSK-beta</shortName>
            <shortName evidence="10">Phytosulfokine-b</shortName>
        </recommendedName>
    </component>
</protein>
<dbReference type="Proteomes" id="UP000623129">
    <property type="component" value="Unassembled WGS sequence"/>
</dbReference>
<evidence type="ECO:0000256" key="8">
    <source>
        <dbReference type="ARBA" id="ARBA00022782"/>
    </source>
</evidence>
<dbReference type="PANTHER" id="PTHR33285">
    <property type="entry name" value="PHYTOSULFOKINES 3"/>
    <property type="match status" value="1"/>
</dbReference>
<comment type="caution">
    <text evidence="11">The sequence shown here is derived from an EMBL/GenBank/DDBJ whole genome shotgun (WGS) entry which is preliminary data.</text>
</comment>
<dbReference type="GO" id="GO:0030154">
    <property type="term" value="P:cell differentiation"/>
    <property type="evidence" value="ECO:0007669"/>
    <property type="project" value="UniProtKB-UniRule"/>
</dbReference>
<keyword evidence="6 10" id="KW-0765">Sulfation</keyword>
<sequence>MMLKRVTLVLIISLLLSVSLTEAIRPQPTTELNKSSPEGFKKELEGYGEECNEVEEQECMWRRTLVAHTDYIYTQGKHN</sequence>
<keyword evidence="12" id="KW-1185">Reference proteome</keyword>
<evidence type="ECO:0000256" key="1">
    <source>
        <dbReference type="ARBA" id="ARBA00003158"/>
    </source>
</evidence>
<organism evidence="11 12">
    <name type="scientific">Carex littledalei</name>
    <dbReference type="NCBI Taxonomy" id="544730"/>
    <lineage>
        <taxon>Eukaryota</taxon>
        <taxon>Viridiplantae</taxon>
        <taxon>Streptophyta</taxon>
        <taxon>Embryophyta</taxon>
        <taxon>Tracheophyta</taxon>
        <taxon>Spermatophyta</taxon>
        <taxon>Magnoliopsida</taxon>
        <taxon>Liliopsida</taxon>
        <taxon>Poales</taxon>
        <taxon>Cyperaceae</taxon>
        <taxon>Cyperoideae</taxon>
        <taxon>Cariceae</taxon>
        <taxon>Carex</taxon>
        <taxon>Carex subgen. Euthyceras</taxon>
    </lineage>
</organism>
<evidence type="ECO:0000256" key="10">
    <source>
        <dbReference type="RuleBase" id="RU368031"/>
    </source>
</evidence>
<keyword evidence="8 10" id="KW-0221">Differentiation</keyword>
<keyword evidence="5 10" id="KW-0964">Secreted</keyword>
<dbReference type="Pfam" id="PF06404">
    <property type="entry name" value="PSK"/>
    <property type="match status" value="1"/>
</dbReference>
<dbReference type="GO" id="GO:0005576">
    <property type="term" value="C:extracellular region"/>
    <property type="evidence" value="ECO:0007669"/>
    <property type="project" value="UniProtKB-SubCell"/>
</dbReference>
<name>A0A833VIH2_9POAL</name>
<evidence type="ECO:0000256" key="5">
    <source>
        <dbReference type="ARBA" id="ARBA00022525"/>
    </source>
</evidence>
<gene>
    <name evidence="11" type="ORF">FCM35_KLT11405</name>
</gene>
<dbReference type="GO" id="GO:0008283">
    <property type="term" value="P:cell population proliferation"/>
    <property type="evidence" value="ECO:0007669"/>
    <property type="project" value="UniProtKB-UniRule"/>
</dbReference>
<comment type="PTM">
    <text evidence="10">PSK-alpha is produced by endopeptidase digestion. PSK-beta is produced from PSK-alpha by exopeptidase digestion.</text>
</comment>
<keyword evidence="7 10" id="KW-0732">Signal</keyword>
<evidence type="ECO:0000256" key="9">
    <source>
        <dbReference type="ARBA" id="ARBA00023030"/>
    </source>
</evidence>
<proteinExistence type="inferred from homology"/>
<dbReference type="GO" id="GO:0008083">
    <property type="term" value="F:growth factor activity"/>
    <property type="evidence" value="ECO:0007669"/>
    <property type="project" value="UniProtKB-UniRule"/>
</dbReference>
<evidence type="ECO:0000313" key="11">
    <source>
        <dbReference type="EMBL" id="KAF3323938.1"/>
    </source>
</evidence>
<comment type="similarity">
    <text evidence="3 10">Belongs to the phytosulfokine family.</text>
</comment>
<dbReference type="AlphaFoldDB" id="A0A833VIH2"/>
<evidence type="ECO:0000256" key="4">
    <source>
        <dbReference type="ARBA" id="ARBA00022473"/>
    </source>
</evidence>
<dbReference type="PANTHER" id="PTHR33285:SF55">
    <property type="entry name" value="PHYTOSULFOKINES 3"/>
    <property type="match status" value="1"/>
</dbReference>
<evidence type="ECO:0000256" key="3">
    <source>
        <dbReference type="ARBA" id="ARBA00010781"/>
    </source>
</evidence>
<comment type="PTM">
    <text evidence="10">Sulfation is important for activity and for the binding to a putative membrane receptor.</text>
</comment>